<feature type="compositionally biased region" description="Basic and acidic residues" evidence="1">
    <location>
        <begin position="60"/>
        <end position="70"/>
    </location>
</feature>
<evidence type="ECO:0000259" key="2">
    <source>
        <dbReference type="Pfam" id="PF02347"/>
    </source>
</evidence>
<dbReference type="Pfam" id="PF02347">
    <property type="entry name" value="GDC-P"/>
    <property type="match status" value="1"/>
</dbReference>
<dbReference type="InterPro" id="IPR049315">
    <property type="entry name" value="GDC-P_N"/>
</dbReference>
<reference evidence="3 4" key="1">
    <citation type="journal article" date="2019" name="Microbiol. Resour. Announc.">
        <title>Complete Genome Sequence of Halomonas sulfidaeris Strain Esulfide1 Isolated from a Metal Sulfide Rock at a Depth of 2,200 Meters, Obtained Using Nanopore Sequencing.</title>
        <authorList>
            <person name="Saito M."/>
            <person name="Nishigata A."/>
            <person name="Galipon J."/>
            <person name="Arakawa K."/>
        </authorList>
    </citation>
    <scope>NUCLEOTIDE SEQUENCE [LARGE SCALE GENOMIC DNA]</scope>
    <source>
        <strain evidence="3 4">ATCC BAA-803</strain>
    </source>
</reference>
<dbReference type="AlphaFoldDB" id="A0A455U9A9"/>
<feature type="region of interest" description="Disordered" evidence="1">
    <location>
        <begin position="60"/>
        <end position="84"/>
    </location>
</feature>
<evidence type="ECO:0000256" key="1">
    <source>
        <dbReference type="SAM" id="MobiDB-lite"/>
    </source>
</evidence>
<dbReference type="EMBL" id="AP019514">
    <property type="protein sequence ID" value="BBI61833.1"/>
    <property type="molecule type" value="Genomic_DNA"/>
</dbReference>
<evidence type="ECO:0000313" key="4">
    <source>
        <dbReference type="Proteomes" id="UP000320231"/>
    </source>
</evidence>
<accession>A0A455U9A9</accession>
<dbReference type="Proteomes" id="UP000320231">
    <property type="component" value="Chromosome"/>
</dbReference>
<protein>
    <recommendedName>
        <fullName evidence="2">Glycine cleavage system P-protein N-terminal domain-containing protein</fullName>
    </recommendedName>
</protein>
<name>A0A455U9A9_9GAMM</name>
<dbReference type="KEGG" id="hsr:HSBAA_31390"/>
<gene>
    <name evidence="3" type="ORF">HSBAA_31390</name>
</gene>
<evidence type="ECO:0000313" key="3">
    <source>
        <dbReference type="EMBL" id="BBI61833.1"/>
    </source>
</evidence>
<sequence length="84" mass="9548">MPLETRRLAELADHDAFIKRHNGPSRDDIATMLKALNMQHMEDLIEQTVPSDIRLGRELALEEPRSEGRSVRIPSTAGPTKPYR</sequence>
<feature type="domain" description="Glycine cleavage system P-protein N-terminal" evidence="2">
    <location>
        <begin position="19"/>
        <end position="70"/>
    </location>
</feature>
<proteinExistence type="predicted"/>
<organism evidence="3 4">
    <name type="scientific">Vreelandella sulfidaeris</name>
    <dbReference type="NCBI Taxonomy" id="115553"/>
    <lineage>
        <taxon>Bacteria</taxon>
        <taxon>Pseudomonadati</taxon>
        <taxon>Pseudomonadota</taxon>
        <taxon>Gammaproteobacteria</taxon>
        <taxon>Oceanospirillales</taxon>
        <taxon>Halomonadaceae</taxon>
        <taxon>Vreelandella</taxon>
    </lineage>
</organism>